<evidence type="ECO:0000313" key="1">
    <source>
        <dbReference type="EMBL" id="GFO14177.1"/>
    </source>
</evidence>
<keyword evidence="2" id="KW-1185">Reference proteome</keyword>
<gene>
    <name evidence="1" type="ORF">PoB_004068200</name>
</gene>
<protein>
    <submittedName>
        <fullName evidence="1">Uncharacterized protein</fullName>
    </submittedName>
</protein>
<organism evidence="1 2">
    <name type="scientific">Plakobranchus ocellatus</name>
    <dbReference type="NCBI Taxonomy" id="259542"/>
    <lineage>
        <taxon>Eukaryota</taxon>
        <taxon>Metazoa</taxon>
        <taxon>Spiralia</taxon>
        <taxon>Lophotrochozoa</taxon>
        <taxon>Mollusca</taxon>
        <taxon>Gastropoda</taxon>
        <taxon>Heterobranchia</taxon>
        <taxon>Euthyneura</taxon>
        <taxon>Panpulmonata</taxon>
        <taxon>Sacoglossa</taxon>
        <taxon>Placobranchoidea</taxon>
        <taxon>Plakobranchidae</taxon>
        <taxon>Plakobranchus</taxon>
    </lineage>
</organism>
<evidence type="ECO:0000313" key="2">
    <source>
        <dbReference type="Proteomes" id="UP000735302"/>
    </source>
</evidence>
<proteinExistence type="predicted"/>
<dbReference type="EMBL" id="BLXT01004527">
    <property type="protein sequence ID" value="GFO14177.1"/>
    <property type="molecule type" value="Genomic_DNA"/>
</dbReference>
<name>A0AAV4B4Y7_9GAST</name>
<sequence length="141" mass="15943">MNNRLAAAQRSCESLRDLRALRLEYVSAYLRQHTGFCKSATKSHLIAKQHCETTEAWHGLKAMIKKQFLSPPTQHKTLGKPHKDSGLENNTETEAGVQVNGQSVGNVLEFHYLGRVVQAKIRIALASAAFQRIMRLIWKYV</sequence>
<dbReference type="Proteomes" id="UP000735302">
    <property type="component" value="Unassembled WGS sequence"/>
</dbReference>
<reference evidence="1 2" key="1">
    <citation type="journal article" date="2021" name="Elife">
        <title>Chloroplast acquisition without the gene transfer in kleptoplastic sea slugs, Plakobranchus ocellatus.</title>
        <authorList>
            <person name="Maeda T."/>
            <person name="Takahashi S."/>
            <person name="Yoshida T."/>
            <person name="Shimamura S."/>
            <person name="Takaki Y."/>
            <person name="Nagai Y."/>
            <person name="Toyoda A."/>
            <person name="Suzuki Y."/>
            <person name="Arimoto A."/>
            <person name="Ishii H."/>
            <person name="Satoh N."/>
            <person name="Nishiyama T."/>
            <person name="Hasebe M."/>
            <person name="Maruyama T."/>
            <person name="Minagawa J."/>
            <person name="Obokata J."/>
            <person name="Shigenobu S."/>
        </authorList>
    </citation>
    <scope>NUCLEOTIDE SEQUENCE [LARGE SCALE GENOMIC DNA]</scope>
</reference>
<accession>A0AAV4B4Y7</accession>
<dbReference type="AlphaFoldDB" id="A0AAV4B4Y7"/>
<comment type="caution">
    <text evidence="1">The sequence shown here is derived from an EMBL/GenBank/DDBJ whole genome shotgun (WGS) entry which is preliminary data.</text>
</comment>